<feature type="signal peptide" evidence="1">
    <location>
        <begin position="1"/>
        <end position="32"/>
    </location>
</feature>
<keyword evidence="3" id="KW-1185">Reference proteome</keyword>
<proteinExistence type="predicted"/>
<reference evidence="2" key="1">
    <citation type="journal article" date="2023" name="G3 (Bethesda)">
        <title>Whole genome assemblies of Zophobas morio and Tenebrio molitor.</title>
        <authorList>
            <person name="Kaur S."/>
            <person name="Stinson S.A."/>
            <person name="diCenzo G.C."/>
        </authorList>
    </citation>
    <scope>NUCLEOTIDE SEQUENCE</scope>
    <source>
        <strain evidence="2">QUZm001</strain>
    </source>
</reference>
<protein>
    <recommendedName>
        <fullName evidence="4">Secreted protein</fullName>
    </recommendedName>
</protein>
<feature type="chain" id="PRO_5041295443" description="Secreted protein" evidence="1">
    <location>
        <begin position="33"/>
        <end position="99"/>
    </location>
</feature>
<comment type="caution">
    <text evidence="2">The sequence shown here is derived from an EMBL/GenBank/DDBJ whole genome shotgun (WGS) entry which is preliminary data.</text>
</comment>
<keyword evidence="1" id="KW-0732">Signal</keyword>
<evidence type="ECO:0000313" key="3">
    <source>
        <dbReference type="Proteomes" id="UP001168821"/>
    </source>
</evidence>
<dbReference type="Proteomes" id="UP001168821">
    <property type="component" value="Unassembled WGS sequence"/>
</dbReference>
<evidence type="ECO:0000256" key="1">
    <source>
        <dbReference type="SAM" id="SignalP"/>
    </source>
</evidence>
<evidence type="ECO:0008006" key="4">
    <source>
        <dbReference type="Google" id="ProtNLM"/>
    </source>
</evidence>
<dbReference type="EMBL" id="JALNTZ010000008">
    <property type="protein sequence ID" value="KAJ3643855.1"/>
    <property type="molecule type" value="Genomic_DNA"/>
</dbReference>
<accession>A0AA38HTT0</accession>
<dbReference type="AlphaFoldDB" id="A0AA38HTT0"/>
<name>A0AA38HTT0_9CUCU</name>
<gene>
    <name evidence="2" type="ORF">Zmor_026540</name>
</gene>
<evidence type="ECO:0000313" key="2">
    <source>
        <dbReference type="EMBL" id="KAJ3643855.1"/>
    </source>
</evidence>
<sequence length="99" mass="11029">MLVDWTRRRLSSFVSRLNSLLILLVGSHKGVGLCHRGNMSGGSVPHLTNVKETPAKELHTRAIYDPFRTISEAVGCQQRIKGGSLWLRMGSWLANDKTI</sequence>
<organism evidence="2 3">
    <name type="scientific">Zophobas morio</name>
    <dbReference type="NCBI Taxonomy" id="2755281"/>
    <lineage>
        <taxon>Eukaryota</taxon>
        <taxon>Metazoa</taxon>
        <taxon>Ecdysozoa</taxon>
        <taxon>Arthropoda</taxon>
        <taxon>Hexapoda</taxon>
        <taxon>Insecta</taxon>
        <taxon>Pterygota</taxon>
        <taxon>Neoptera</taxon>
        <taxon>Endopterygota</taxon>
        <taxon>Coleoptera</taxon>
        <taxon>Polyphaga</taxon>
        <taxon>Cucujiformia</taxon>
        <taxon>Tenebrionidae</taxon>
        <taxon>Zophobas</taxon>
    </lineage>
</organism>